<gene>
    <name evidence="1" type="ORF">ACFPIJ_29330</name>
</gene>
<organism evidence="1 2">
    <name type="scientific">Dactylosporangium cerinum</name>
    <dbReference type="NCBI Taxonomy" id="1434730"/>
    <lineage>
        <taxon>Bacteria</taxon>
        <taxon>Bacillati</taxon>
        <taxon>Actinomycetota</taxon>
        <taxon>Actinomycetes</taxon>
        <taxon>Micromonosporales</taxon>
        <taxon>Micromonosporaceae</taxon>
        <taxon>Dactylosporangium</taxon>
    </lineage>
</organism>
<dbReference type="EMBL" id="JBHSIU010000041">
    <property type="protein sequence ID" value="MFC5001926.1"/>
    <property type="molecule type" value="Genomic_DNA"/>
</dbReference>
<sequence>MRQFEEIQADLLEWMPRRMHENAYIGIGHFFKERRIPLQIGLSILAQAVQDGFLATIYNQPVRTTVEIMSVDNPYPQNGCPVRLTSKGIDYVAAREQRRADPVLRQPAVRNAMMWWLRERDPEGARWTRRHDFVASAHNYFEGKPFTSSDVEQGVIDLEEGGSIRTMLRILLKLSPEGQALLETAGDVSDYLKMRR</sequence>
<proteinExistence type="predicted"/>
<dbReference type="Proteomes" id="UP001595912">
    <property type="component" value="Unassembled WGS sequence"/>
</dbReference>
<evidence type="ECO:0000313" key="1">
    <source>
        <dbReference type="EMBL" id="MFC5001926.1"/>
    </source>
</evidence>
<protein>
    <submittedName>
        <fullName evidence="1">Uncharacterized protein</fullName>
    </submittedName>
</protein>
<evidence type="ECO:0000313" key="2">
    <source>
        <dbReference type="Proteomes" id="UP001595912"/>
    </source>
</evidence>
<keyword evidence="2" id="KW-1185">Reference proteome</keyword>
<name>A0ABV9W2L2_9ACTN</name>
<accession>A0ABV9W2L2</accession>
<reference evidence="2" key="1">
    <citation type="journal article" date="2019" name="Int. J. Syst. Evol. Microbiol.">
        <title>The Global Catalogue of Microorganisms (GCM) 10K type strain sequencing project: providing services to taxonomists for standard genome sequencing and annotation.</title>
        <authorList>
            <consortium name="The Broad Institute Genomics Platform"/>
            <consortium name="The Broad Institute Genome Sequencing Center for Infectious Disease"/>
            <person name="Wu L."/>
            <person name="Ma J."/>
        </authorList>
    </citation>
    <scope>NUCLEOTIDE SEQUENCE [LARGE SCALE GENOMIC DNA]</scope>
    <source>
        <strain evidence="2">CGMCC 4.7152</strain>
    </source>
</reference>
<dbReference type="RefSeq" id="WP_380119531.1">
    <property type="nucleotide sequence ID" value="NZ_JBHSIU010000041.1"/>
</dbReference>
<comment type="caution">
    <text evidence="1">The sequence shown here is derived from an EMBL/GenBank/DDBJ whole genome shotgun (WGS) entry which is preliminary data.</text>
</comment>